<name>F9QDA3_9BACT</name>
<comment type="caution">
    <text evidence="2">The sequence shown here is derived from an EMBL/GenBank/DDBJ whole genome shotgun (WGS) entry which is preliminary data.</text>
</comment>
<keyword evidence="2" id="KW-0808">Transferase</keyword>
<dbReference type="EMBL" id="AFVJ01000015">
    <property type="protein sequence ID" value="EGS29361.1"/>
    <property type="molecule type" value="Genomic_DNA"/>
</dbReference>
<dbReference type="Pfam" id="PF08241">
    <property type="entry name" value="Methyltransf_11"/>
    <property type="match status" value="1"/>
</dbReference>
<sequence length="250" mass="29240">MSKDLNKIFNKVYDTEEAIEIYANSLPRVGLWNSERILINKYKEGKKVFLDLGTGIGRIPFNLENFGFEKIYANDLCEKFIFIAELINRQEKRDDITFLHLDSAKLTTEIKEGSVDFAFYSFNGIMCVPTEEKRIKILREIYKVLSPNGIAIITAANRDSSEKIKKFFIEEQAKWNNNQNNRTLEKFGDTTYKFDNVDGFIRYTSISEMKQFISNTDFKIIEYISRDELADEDEVVKEFGNNTTFWVLKK</sequence>
<dbReference type="Proteomes" id="UP000005055">
    <property type="component" value="Unassembled WGS sequence"/>
</dbReference>
<dbReference type="eggNOG" id="COG2226">
    <property type="taxonomic scope" value="Bacteria"/>
</dbReference>
<dbReference type="GO" id="GO:0032259">
    <property type="term" value="P:methylation"/>
    <property type="evidence" value="ECO:0007669"/>
    <property type="project" value="UniProtKB-KW"/>
</dbReference>
<dbReference type="Gene3D" id="3.40.50.150">
    <property type="entry name" value="Vaccinia Virus protein VP39"/>
    <property type="match status" value="1"/>
</dbReference>
<keyword evidence="2" id="KW-0489">Methyltransferase</keyword>
<accession>F9QDA3</accession>
<dbReference type="CDD" id="cd02440">
    <property type="entry name" value="AdoMet_MTases"/>
    <property type="match status" value="1"/>
</dbReference>
<dbReference type="RefSeq" id="WP_006886472.1">
    <property type="nucleotide sequence ID" value="NZ_AFVJ01000015.1"/>
</dbReference>
<feature type="domain" description="Methyltransferase type 11" evidence="1">
    <location>
        <begin position="50"/>
        <end position="153"/>
    </location>
</feature>
<reference evidence="2 3" key="1">
    <citation type="journal article" date="2011" name="J. Bacteriol.">
        <title>Genome Sequence of Duck Pathogen Mycoplasma anatis Strain 1340.</title>
        <authorList>
            <person name="Guo Z."/>
            <person name="Chen P."/>
            <person name="Ren P."/>
            <person name="Kuang S."/>
            <person name="Zhou Z."/>
            <person name="Li Z."/>
            <person name="Liu M."/>
            <person name="Shi D."/>
            <person name="Xiao Y."/>
            <person name="Wang X."/>
            <person name="Zhou R."/>
            <person name="Jin H."/>
            <person name="Bi D."/>
        </authorList>
    </citation>
    <scope>NUCLEOTIDE SEQUENCE [LARGE SCALE GENOMIC DNA]</scope>
    <source>
        <strain evidence="2 3">1340</strain>
    </source>
</reference>
<dbReference type="SUPFAM" id="SSF53335">
    <property type="entry name" value="S-adenosyl-L-methionine-dependent methyltransferases"/>
    <property type="match status" value="1"/>
</dbReference>
<evidence type="ECO:0000313" key="2">
    <source>
        <dbReference type="EMBL" id="EGS29361.1"/>
    </source>
</evidence>
<proteinExistence type="predicted"/>
<dbReference type="GeneID" id="65653844"/>
<dbReference type="AlphaFoldDB" id="F9QDA3"/>
<organism evidence="2 3">
    <name type="scientific">Mycoplasmopsis anatis 1340</name>
    <dbReference type="NCBI Taxonomy" id="1034808"/>
    <lineage>
        <taxon>Bacteria</taxon>
        <taxon>Bacillati</taxon>
        <taxon>Mycoplasmatota</taxon>
        <taxon>Mycoplasmoidales</taxon>
        <taxon>Metamycoplasmataceae</taxon>
        <taxon>Mycoplasmopsis</taxon>
    </lineage>
</organism>
<protein>
    <submittedName>
        <fullName evidence="2">Type 11 methyltransferase</fullName>
    </submittedName>
</protein>
<dbReference type="InterPro" id="IPR029063">
    <property type="entry name" value="SAM-dependent_MTases_sf"/>
</dbReference>
<evidence type="ECO:0000313" key="3">
    <source>
        <dbReference type="Proteomes" id="UP000005055"/>
    </source>
</evidence>
<gene>
    <name evidence="2" type="ORF">GIG_02045</name>
</gene>
<dbReference type="GO" id="GO:0008757">
    <property type="term" value="F:S-adenosylmethionine-dependent methyltransferase activity"/>
    <property type="evidence" value="ECO:0007669"/>
    <property type="project" value="InterPro"/>
</dbReference>
<keyword evidence="3" id="KW-1185">Reference proteome</keyword>
<evidence type="ECO:0000259" key="1">
    <source>
        <dbReference type="Pfam" id="PF08241"/>
    </source>
</evidence>
<dbReference type="STRING" id="1034808.GIG_02045"/>
<dbReference type="InterPro" id="IPR013216">
    <property type="entry name" value="Methyltransf_11"/>
</dbReference>